<dbReference type="SUPFAM" id="SSF47923">
    <property type="entry name" value="Ypt/Rab-GAP domain of gyp1p"/>
    <property type="match status" value="2"/>
</dbReference>
<dbReference type="PROSITE" id="PS50086">
    <property type="entry name" value="TBC_RABGAP"/>
    <property type="match status" value="1"/>
</dbReference>
<dbReference type="EMBL" id="JAPFFF010000007">
    <property type="protein sequence ID" value="KAK8886111.1"/>
    <property type="molecule type" value="Genomic_DNA"/>
</dbReference>
<dbReference type="Pfam" id="PF00566">
    <property type="entry name" value="RabGAP-TBC"/>
    <property type="match status" value="1"/>
</dbReference>
<protein>
    <recommendedName>
        <fullName evidence="1">Rab-GAP TBC domain-containing protein</fullName>
    </recommendedName>
</protein>
<proteinExistence type="predicted"/>
<evidence type="ECO:0000313" key="2">
    <source>
        <dbReference type="EMBL" id="KAK8886111.1"/>
    </source>
</evidence>
<comment type="caution">
    <text evidence="2">The sequence shown here is derived from an EMBL/GenBank/DDBJ whole genome shotgun (WGS) entry which is preliminary data.</text>
</comment>
<feature type="domain" description="Rab-GAP TBC" evidence="1">
    <location>
        <begin position="217"/>
        <end position="437"/>
    </location>
</feature>
<dbReference type="InterPro" id="IPR000195">
    <property type="entry name" value="Rab-GAP-TBC_dom"/>
</dbReference>
<dbReference type="Gene3D" id="1.10.8.270">
    <property type="entry name" value="putative rabgap domain of human tbc1 domain family member 14 like domains"/>
    <property type="match status" value="1"/>
</dbReference>
<dbReference type="Gene3D" id="1.10.472.80">
    <property type="entry name" value="Ypt/Rab-GAP domain of gyp1p, domain 3"/>
    <property type="match status" value="1"/>
</dbReference>
<evidence type="ECO:0000259" key="1">
    <source>
        <dbReference type="PROSITE" id="PS50086"/>
    </source>
</evidence>
<dbReference type="PANTHER" id="PTHR22957">
    <property type="entry name" value="TBC1 DOMAIN FAMILY MEMBER GTPASE-ACTIVATING PROTEIN"/>
    <property type="match status" value="1"/>
</dbReference>
<name>A0ABR2K5B4_9EUKA</name>
<accession>A0ABR2K5B4</accession>
<sequence>MDRKNDILAIFHEVKTDILGQSALNGTFVVANQMGELTFWWRSYRKLNKNDKEKPHEIKLYISNIQKIMVNYQENDCYILITTSSPSTMHQFTFPPSSSYQLMQFTQIIAIKQQMNDTNSIEEAMDFISATYYGSSTQKRLIDLKNENGRLEFPSFLSTTEFMQQNNDIEAMQVNDTFFSSNFDVNPDNIVKNPIQLSDLKSFPDAKSLKNVVRDRGLSTDIRHVIWPILCNILPFEESKWKEMLKVRTEEYLSIRNQWESFSKLQIKNFTLVRESFITIRVDVKRTHPQESVVSVENWNVMLTNILRSFSLWNLNVRYTQGLNDLAVNFMGIFLPQIAKGELTADEAEALSFWCFSSFIETIESGITAENLMIAQTKEVKIIGQIINKFHPICFEWLRTHNLSDLLFIISSLMLAYSRSFSFNDIFRIWESIICSKSPPDFLRFFTASLIIHCFPSIMMQNECSLGRIIQSIDKMFLKQNVGSVIGVAIAMMDKSDISPNNKKEEKIIDPEINEFFTLDTSTAFIYRDSGNLFI</sequence>
<reference evidence="2 3" key="1">
    <citation type="submission" date="2024-04" db="EMBL/GenBank/DDBJ databases">
        <title>Tritrichomonas musculus Genome.</title>
        <authorList>
            <person name="Alves-Ferreira E."/>
            <person name="Grigg M."/>
            <person name="Lorenzi H."/>
            <person name="Galac M."/>
        </authorList>
    </citation>
    <scope>NUCLEOTIDE SEQUENCE [LARGE SCALE GENOMIC DNA]</scope>
    <source>
        <strain evidence="2 3">EAF2021</strain>
    </source>
</reference>
<gene>
    <name evidence="2" type="ORF">M9Y10_041571</name>
</gene>
<organism evidence="2 3">
    <name type="scientific">Tritrichomonas musculus</name>
    <dbReference type="NCBI Taxonomy" id="1915356"/>
    <lineage>
        <taxon>Eukaryota</taxon>
        <taxon>Metamonada</taxon>
        <taxon>Parabasalia</taxon>
        <taxon>Tritrichomonadida</taxon>
        <taxon>Tritrichomonadidae</taxon>
        <taxon>Tritrichomonas</taxon>
    </lineage>
</organism>
<dbReference type="PANTHER" id="PTHR22957:SF661">
    <property type="entry name" value="GH16847P"/>
    <property type="match status" value="1"/>
</dbReference>
<keyword evidence="3" id="KW-1185">Reference proteome</keyword>
<dbReference type="Proteomes" id="UP001470230">
    <property type="component" value="Unassembled WGS sequence"/>
</dbReference>
<dbReference type="SMART" id="SM00164">
    <property type="entry name" value="TBC"/>
    <property type="match status" value="1"/>
</dbReference>
<dbReference type="InterPro" id="IPR035969">
    <property type="entry name" value="Rab-GAP_TBC_sf"/>
</dbReference>
<evidence type="ECO:0000313" key="3">
    <source>
        <dbReference type="Proteomes" id="UP001470230"/>
    </source>
</evidence>